<accession>A0A6B3LQM3</accession>
<dbReference type="Pfam" id="PF14052">
    <property type="entry name" value="Caps_assemb_Wzi"/>
    <property type="match status" value="1"/>
</dbReference>
<sequence length="502" mass="56584">MIRPLYSTGAPVSDFLALTADSSGFSINQNVLYTKGKVSISLLPLTLKQQYNSHHPFGWNDGAMIPAKGYQSLLSAGVYTKVGPLSIQLQPELVFAQNSAFTTFPTSLDDDIWKSYYYVLNRIDAPERLAEGVYSKLLPGQSSVRFNYKKLSLGVSTENLWWGPGVRNSLVMSNTAPGFAHFTFNTTAPVKTKIGSFEWQVVGGFLEGSNILPPDTARTFQGQKLYNPKPDGDRYLNGMVVTWNPKWTKGLHLGVSRAFYQYSHNVTSDLNGYLPVVSALFKSNAKKEDEFGRDQLISLFARMVLPESRAEFYFEYGRNDHAQNIRDFILEPEHARAYLIGVKKLFPTATGREVELFGEITHLQSPSTQSVRPLEGWYTHYQVRHGYTHEGQMLGAGIGPGGSSQTIGLNWLRGANKFGGVIERIVHNNDFYYDAFANQKEYERHWVDLAFSLNKSWMKKRLIYSANLGLVRSFNYKWQYNTISDEEVNATNVHAAFSVSFL</sequence>
<comment type="caution">
    <text evidence="1">The sequence shown here is derived from an EMBL/GenBank/DDBJ whole genome shotgun (WGS) entry which is preliminary data.</text>
</comment>
<evidence type="ECO:0000313" key="1">
    <source>
        <dbReference type="EMBL" id="NEM96288.1"/>
    </source>
</evidence>
<evidence type="ECO:0000313" key="2">
    <source>
        <dbReference type="Proteomes" id="UP000474777"/>
    </source>
</evidence>
<protein>
    <submittedName>
        <fullName evidence="1">Capsule assembly Wzi family protein</fullName>
    </submittedName>
</protein>
<dbReference type="Proteomes" id="UP000474777">
    <property type="component" value="Unassembled WGS sequence"/>
</dbReference>
<reference evidence="1 2" key="1">
    <citation type="submission" date="2020-02" db="EMBL/GenBank/DDBJ databases">
        <authorList>
            <person name="Kim M.K."/>
        </authorList>
    </citation>
    <scope>NUCLEOTIDE SEQUENCE [LARGE SCALE GENOMIC DNA]</scope>
    <source>
        <strain evidence="1 2">BT327</strain>
    </source>
</reference>
<dbReference type="EMBL" id="JAAGWD010000001">
    <property type="protein sequence ID" value="NEM96288.1"/>
    <property type="molecule type" value="Genomic_DNA"/>
</dbReference>
<keyword evidence="2" id="KW-1185">Reference proteome</keyword>
<dbReference type="Gene3D" id="2.40.160.130">
    <property type="entry name" value="Capsule assembly protein Wzi"/>
    <property type="match status" value="1"/>
</dbReference>
<dbReference type="InterPro" id="IPR026950">
    <property type="entry name" value="Caps_assemb_Wzi"/>
</dbReference>
<gene>
    <name evidence="1" type="ORF">GXP69_01155</name>
</gene>
<organism evidence="1 2">
    <name type="scientific">Pontibacter burrus</name>
    <dbReference type="NCBI Taxonomy" id="2704466"/>
    <lineage>
        <taxon>Bacteria</taxon>
        <taxon>Pseudomonadati</taxon>
        <taxon>Bacteroidota</taxon>
        <taxon>Cytophagia</taxon>
        <taxon>Cytophagales</taxon>
        <taxon>Hymenobacteraceae</taxon>
        <taxon>Pontibacter</taxon>
    </lineage>
</organism>
<dbReference type="AlphaFoldDB" id="A0A6B3LQM3"/>
<name>A0A6B3LQM3_9BACT</name>
<proteinExistence type="predicted"/>
<dbReference type="InterPro" id="IPR038636">
    <property type="entry name" value="Wzi_sf"/>
</dbReference>